<evidence type="ECO:0000256" key="3">
    <source>
        <dbReference type="SAM" id="Coils"/>
    </source>
</evidence>
<comment type="caution">
    <text evidence="4">The sequence shown here is derived from an EMBL/GenBank/DDBJ whole genome shotgun (WGS) entry which is preliminary data.</text>
</comment>
<dbReference type="InterPro" id="IPR002347">
    <property type="entry name" value="SDR_fam"/>
</dbReference>
<evidence type="ECO:0000313" key="5">
    <source>
        <dbReference type="Proteomes" id="UP001142055"/>
    </source>
</evidence>
<name>A0A9Q0RMG2_BLOTA</name>
<dbReference type="OMA" id="SCCHNLK"/>
<evidence type="ECO:0000313" key="4">
    <source>
        <dbReference type="EMBL" id="KAJ6218456.1"/>
    </source>
</evidence>
<gene>
    <name evidence="4" type="ORF">RDWZM_009613</name>
</gene>
<keyword evidence="1" id="KW-0560">Oxidoreductase</keyword>
<protein>
    <submittedName>
        <fullName evidence="4">Uncharacterized protein</fullName>
    </submittedName>
</protein>
<dbReference type="Proteomes" id="UP001142055">
    <property type="component" value="Chromosome 3"/>
</dbReference>
<feature type="coiled-coil region" evidence="3">
    <location>
        <begin position="209"/>
        <end position="236"/>
    </location>
</feature>
<dbReference type="InterPro" id="IPR020904">
    <property type="entry name" value="Sc_DH/Rdtase_CS"/>
</dbReference>
<evidence type="ECO:0000256" key="1">
    <source>
        <dbReference type="ARBA" id="ARBA00023002"/>
    </source>
</evidence>
<dbReference type="Gene3D" id="3.40.50.720">
    <property type="entry name" value="NAD(P)-binding Rossmann-like Domain"/>
    <property type="match status" value="1"/>
</dbReference>
<dbReference type="Pfam" id="PF00106">
    <property type="entry name" value="adh_short"/>
    <property type="match status" value="1"/>
</dbReference>
<dbReference type="SUPFAM" id="SSF51735">
    <property type="entry name" value="NAD(P)-binding Rossmann-fold domains"/>
    <property type="match status" value="1"/>
</dbReference>
<dbReference type="PRINTS" id="PR00080">
    <property type="entry name" value="SDRFAMILY"/>
</dbReference>
<dbReference type="InterPro" id="IPR036291">
    <property type="entry name" value="NAD(P)-bd_dom_sf"/>
</dbReference>
<organism evidence="4 5">
    <name type="scientific">Blomia tropicalis</name>
    <name type="common">Mite</name>
    <dbReference type="NCBI Taxonomy" id="40697"/>
    <lineage>
        <taxon>Eukaryota</taxon>
        <taxon>Metazoa</taxon>
        <taxon>Ecdysozoa</taxon>
        <taxon>Arthropoda</taxon>
        <taxon>Chelicerata</taxon>
        <taxon>Arachnida</taxon>
        <taxon>Acari</taxon>
        <taxon>Acariformes</taxon>
        <taxon>Sarcoptiformes</taxon>
        <taxon>Astigmata</taxon>
        <taxon>Glycyphagoidea</taxon>
        <taxon>Echimyopodidae</taxon>
        <taxon>Blomia</taxon>
    </lineage>
</organism>
<comment type="similarity">
    <text evidence="2">Belongs to the short-chain dehydrogenases/reductases (SDR) family.</text>
</comment>
<evidence type="ECO:0000256" key="2">
    <source>
        <dbReference type="RuleBase" id="RU000363"/>
    </source>
</evidence>
<dbReference type="PANTHER" id="PTHR43313:SF36">
    <property type="entry name" value="D-BETA-HYDROXYBUTYRATE DEHYDROGENASE, MITOCHONDRIAL"/>
    <property type="match status" value="1"/>
</dbReference>
<keyword evidence="3" id="KW-0175">Coiled coil</keyword>
<dbReference type="GO" id="GO:0016491">
    <property type="term" value="F:oxidoreductase activity"/>
    <property type="evidence" value="ECO:0007669"/>
    <property type="project" value="UniProtKB-KW"/>
</dbReference>
<accession>A0A9Q0RMG2</accession>
<dbReference type="EMBL" id="JAPWDV010000003">
    <property type="protein sequence ID" value="KAJ6218456.1"/>
    <property type="molecule type" value="Genomic_DNA"/>
</dbReference>
<dbReference type="GO" id="GO:0008202">
    <property type="term" value="P:steroid metabolic process"/>
    <property type="evidence" value="ECO:0007669"/>
    <property type="project" value="TreeGrafter"/>
</dbReference>
<keyword evidence="5" id="KW-1185">Reference proteome</keyword>
<dbReference type="PROSITE" id="PS00061">
    <property type="entry name" value="ADH_SHORT"/>
    <property type="match status" value="1"/>
</dbReference>
<sequence>MSQYTGCNHYVGLFRPLQWLSPENKVIVITGCDTGIGFQLAQHFHKKGCYVIATVLSIHSEGAIKLKNELSDDHFHILQLNILDKKQIKQVVDDVEHILNQNNLMLHALVNNAGISVFGEFDFCTIKHIEDQININLLGPIMLTKSFLHILIRDKARIINSSSVNAMQPFPGIGVYSATKKGIEAFSESLRMELHKFKVQVINVRLGDYARLTNIMTQHSRIVEQQEEELKTHKQDLYGDYFRLYHESALKNYGMFSPKSFESSSLFDDFDEAIFAVKPRKYILSATLSYRLIIYFLVFLPIDLREYILRRFTNVFVTEK</sequence>
<reference evidence="4" key="1">
    <citation type="submission" date="2022-12" db="EMBL/GenBank/DDBJ databases">
        <title>Genome assemblies of Blomia tropicalis.</title>
        <authorList>
            <person name="Cui Y."/>
        </authorList>
    </citation>
    <scope>NUCLEOTIDE SEQUENCE</scope>
    <source>
        <tissue evidence="4">Adult mites</tissue>
    </source>
</reference>
<dbReference type="PANTHER" id="PTHR43313">
    <property type="entry name" value="SHORT-CHAIN DEHYDROGENASE/REDUCTASE FAMILY 9C"/>
    <property type="match status" value="1"/>
</dbReference>
<dbReference type="AlphaFoldDB" id="A0A9Q0RMG2"/>
<proteinExistence type="inferred from homology"/>
<dbReference type="PRINTS" id="PR00081">
    <property type="entry name" value="GDHRDH"/>
</dbReference>